<keyword evidence="3" id="KW-0862">Zinc</keyword>
<keyword evidence="1" id="KW-0479">Metal-binding</keyword>
<dbReference type="GO" id="GO:0008270">
    <property type="term" value="F:zinc ion binding"/>
    <property type="evidence" value="ECO:0007669"/>
    <property type="project" value="UniProtKB-KW"/>
</dbReference>
<keyword evidence="2 4" id="KW-0863">Zinc-finger</keyword>
<dbReference type="EMBL" id="CDMY01000465">
    <property type="protein sequence ID" value="CEM15094.1"/>
    <property type="molecule type" value="Genomic_DNA"/>
</dbReference>
<gene>
    <name evidence="8" type="ORF">Vbra_15716</name>
</gene>
<keyword evidence="9" id="KW-1185">Reference proteome</keyword>
<dbReference type="InterPro" id="IPR017907">
    <property type="entry name" value="Znf_RING_CS"/>
</dbReference>
<dbReference type="PROSITE" id="PS50089">
    <property type="entry name" value="ZF_RING_2"/>
    <property type="match status" value="1"/>
</dbReference>
<dbReference type="InParanoid" id="A0A0G4FM83"/>
<dbReference type="STRING" id="1169540.A0A0G4FM83"/>
<evidence type="ECO:0000256" key="1">
    <source>
        <dbReference type="ARBA" id="ARBA00022723"/>
    </source>
</evidence>
<organism evidence="8 9">
    <name type="scientific">Vitrella brassicaformis (strain CCMP3155)</name>
    <dbReference type="NCBI Taxonomy" id="1169540"/>
    <lineage>
        <taxon>Eukaryota</taxon>
        <taxon>Sar</taxon>
        <taxon>Alveolata</taxon>
        <taxon>Colpodellida</taxon>
        <taxon>Vitrellaceae</taxon>
        <taxon>Vitrella</taxon>
    </lineage>
</organism>
<dbReference type="InterPro" id="IPR027370">
    <property type="entry name" value="Znf-RING_euk"/>
</dbReference>
<evidence type="ECO:0000256" key="3">
    <source>
        <dbReference type="ARBA" id="ARBA00022833"/>
    </source>
</evidence>
<dbReference type="SUPFAM" id="SSF57850">
    <property type="entry name" value="RING/U-box"/>
    <property type="match status" value="1"/>
</dbReference>
<name>A0A0G4FM83_VITBC</name>
<accession>A0A0G4FM83</accession>
<dbReference type="PANTHER" id="PTHR47156:SF10">
    <property type="entry name" value="E3 UBIQUITIN-PROTEIN LIGASE TRIM-21-RELATED"/>
    <property type="match status" value="1"/>
</dbReference>
<dbReference type="SMART" id="SM00184">
    <property type="entry name" value="RING"/>
    <property type="match status" value="1"/>
</dbReference>
<sequence>MECPVCYEVFREPDRTPLILPCGHSYCRRCLRKLHKHGRVECPACRRTIRIDSLDNLIRNYNLNTRPSSRPVSATIARCLTTMDLKTAVQQLMKWSLTGVDIHIPLGWLPLAVSQDQADEMSWLISFHPVKQCADRLKKQVDDQEFRDTNHALEYLVNHQASGAFLSGFFTGTPLHWTTSLVLLPIGMVSTLFFSCRLTGIIAEMEGHDVQMPETQLKIIACLLGDEGCVATLRKIGVYGGSQVPPWEWAHLLENVVYHLIAKAGGTRLFRSIPAFGSLLGGVLDGKYTMDCARRARAVFRTPMLGPPGGLPDVVASAVRNVSRQLLGGGDQPENAGGGLYPSVGEGEFGREVQGLLGALRRRQ</sequence>
<protein>
    <submittedName>
        <fullName evidence="8">Uncharacterized protein</fullName>
    </submittedName>
</protein>
<dbReference type="PANTHER" id="PTHR47156">
    <property type="entry name" value="PROTEIN CBG20824"/>
    <property type="match status" value="1"/>
</dbReference>
<evidence type="ECO:0000256" key="4">
    <source>
        <dbReference type="PROSITE-ProRule" id="PRU00175"/>
    </source>
</evidence>
<evidence type="ECO:0000259" key="7">
    <source>
        <dbReference type="PROSITE" id="PS51867"/>
    </source>
</evidence>
<feature type="domain" description="RING-type" evidence="6">
    <location>
        <begin position="3"/>
        <end position="46"/>
    </location>
</feature>
<dbReference type="AlphaFoldDB" id="A0A0G4FM83"/>
<feature type="domain" description="RING-Gid-type" evidence="7">
    <location>
        <begin position="3"/>
        <end position="45"/>
    </location>
</feature>
<dbReference type="InterPro" id="IPR001841">
    <property type="entry name" value="Znf_RING"/>
</dbReference>
<dbReference type="InterPro" id="IPR052667">
    <property type="entry name" value="E3_ubiquitin-ligase_RING"/>
</dbReference>
<dbReference type="Proteomes" id="UP000041254">
    <property type="component" value="Unassembled WGS sequence"/>
</dbReference>
<dbReference type="PROSITE" id="PS51867">
    <property type="entry name" value="ZF_RING_GID"/>
    <property type="match status" value="1"/>
</dbReference>
<dbReference type="CDD" id="cd16449">
    <property type="entry name" value="RING-HC"/>
    <property type="match status" value="1"/>
</dbReference>
<dbReference type="InterPro" id="IPR013083">
    <property type="entry name" value="Znf_RING/FYVE/PHD"/>
</dbReference>
<dbReference type="GO" id="GO:0061630">
    <property type="term" value="F:ubiquitin protein ligase activity"/>
    <property type="evidence" value="ECO:0007669"/>
    <property type="project" value="InterPro"/>
</dbReference>
<dbReference type="OrthoDB" id="305792at2759"/>
<evidence type="ECO:0000256" key="5">
    <source>
        <dbReference type="PROSITE-ProRule" id="PRU01215"/>
    </source>
</evidence>
<reference evidence="8 9" key="1">
    <citation type="submission" date="2014-11" db="EMBL/GenBank/DDBJ databases">
        <authorList>
            <person name="Zhu J."/>
            <person name="Qi W."/>
            <person name="Song R."/>
        </authorList>
    </citation>
    <scope>NUCLEOTIDE SEQUENCE [LARGE SCALE GENOMIC DNA]</scope>
</reference>
<dbReference type="VEuPathDB" id="CryptoDB:Vbra_15716"/>
<dbReference type="PROSITE" id="PS00518">
    <property type="entry name" value="ZF_RING_1"/>
    <property type="match status" value="1"/>
</dbReference>
<evidence type="ECO:0000313" key="9">
    <source>
        <dbReference type="Proteomes" id="UP000041254"/>
    </source>
</evidence>
<evidence type="ECO:0000256" key="2">
    <source>
        <dbReference type="ARBA" id="ARBA00022771"/>
    </source>
</evidence>
<evidence type="ECO:0000313" key="8">
    <source>
        <dbReference type="EMBL" id="CEM15094.1"/>
    </source>
</evidence>
<feature type="zinc finger region" description="RING-Gid-type" evidence="5">
    <location>
        <begin position="3"/>
        <end position="45"/>
    </location>
</feature>
<proteinExistence type="predicted"/>
<dbReference type="InterPro" id="IPR044063">
    <property type="entry name" value="ZF_RING_GID"/>
</dbReference>
<evidence type="ECO:0000259" key="6">
    <source>
        <dbReference type="PROSITE" id="PS50089"/>
    </source>
</evidence>
<dbReference type="Gene3D" id="3.30.40.10">
    <property type="entry name" value="Zinc/RING finger domain, C3HC4 (zinc finger)"/>
    <property type="match status" value="1"/>
</dbReference>
<dbReference type="Pfam" id="PF13445">
    <property type="entry name" value="zf-RING_UBOX"/>
    <property type="match status" value="1"/>
</dbReference>